<dbReference type="PANTHER" id="PTHR10996">
    <property type="entry name" value="2-HYDROXYACID DEHYDROGENASE-RELATED"/>
    <property type="match status" value="1"/>
</dbReference>
<proteinExistence type="inferred from homology"/>
<comment type="similarity">
    <text evidence="4">Belongs to the D-isomer specific 2-hydroxyacid dehydrogenase family.</text>
</comment>
<evidence type="ECO:0000313" key="7">
    <source>
        <dbReference type="EMBL" id="ROO26931.1"/>
    </source>
</evidence>
<protein>
    <submittedName>
        <fullName evidence="7">Hydroxyacid dehydrogenase</fullName>
    </submittedName>
</protein>
<dbReference type="InterPro" id="IPR036291">
    <property type="entry name" value="NAD(P)-bd_dom_sf"/>
</dbReference>
<organism evidence="7 8">
    <name type="scientific">Salinisphaera orenii MK-B5</name>
    <dbReference type="NCBI Taxonomy" id="856730"/>
    <lineage>
        <taxon>Bacteria</taxon>
        <taxon>Pseudomonadati</taxon>
        <taxon>Pseudomonadota</taxon>
        <taxon>Gammaproteobacteria</taxon>
        <taxon>Salinisphaerales</taxon>
        <taxon>Salinisphaeraceae</taxon>
        <taxon>Salinisphaera</taxon>
    </lineage>
</organism>
<dbReference type="Proteomes" id="UP000283993">
    <property type="component" value="Unassembled WGS sequence"/>
</dbReference>
<dbReference type="InterPro" id="IPR050223">
    <property type="entry name" value="D-isomer_2-hydroxyacid_DH"/>
</dbReference>
<dbReference type="GO" id="GO:0016618">
    <property type="term" value="F:hydroxypyruvate reductase [NAD(P)H] activity"/>
    <property type="evidence" value="ECO:0007669"/>
    <property type="project" value="TreeGrafter"/>
</dbReference>
<dbReference type="PANTHER" id="PTHR10996:SF178">
    <property type="entry name" value="2-HYDROXYACID DEHYDROGENASE YGL185C-RELATED"/>
    <property type="match status" value="1"/>
</dbReference>
<comment type="caution">
    <text evidence="7">The sequence shown here is derived from an EMBL/GenBank/DDBJ whole genome shotgun (WGS) entry which is preliminary data.</text>
</comment>
<dbReference type="EMBL" id="AYKH01000017">
    <property type="protein sequence ID" value="ROO26931.1"/>
    <property type="molecule type" value="Genomic_DNA"/>
</dbReference>
<dbReference type="Pfam" id="PF00389">
    <property type="entry name" value="2-Hacid_dh"/>
    <property type="match status" value="1"/>
</dbReference>
<dbReference type="GO" id="GO:0051287">
    <property type="term" value="F:NAD binding"/>
    <property type="evidence" value="ECO:0007669"/>
    <property type="project" value="InterPro"/>
</dbReference>
<keyword evidence="3" id="KW-0520">NAD</keyword>
<dbReference type="GO" id="GO:0005829">
    <property type="term" value="C:cytosol"/>
    <property type="evidence" value="ECO:0007669"/>
    <property type="project" value="TreeGrafter"/>
</dbReference>
<dbReference type="Pfam" id="PF02826">
    <property type="entry name" value="2-Hacid_dh_C"/>
    <property type="match status" value="1"/>
</dbReference>
<dbReference type="GO" id="GO:0030267">
    <property type="term" value="F:glyoxylate reductase (NADPH) activity"/>
    <property type="evidence" value="ECO:0007669"/>
    <property type="project" value="TreeGrafter"/>
</dbReference>
<dbReference type="SUPFAM" id="SSF51735">
    <property type="entry name" value="NAD(P)-binding Rossmann-fold domains"/>
    <property type="match status" value="1"/>
</dbReference>
<feature type="domain" description="D-isomer specific 2-hydroxyacid dehydrogenase NAD-binding" evidence="6">
    <location>
        <begin position="105"/>
        <end position="276"/>
    </location>
</feature>
<reference evidence="7 8" key="1">
    <citation type="submission" date="2013-10" db="EMBL/GenBank/DDBJ databases">
        <title>Salinisphaera orenii MK-B5 Genome Sequencing.</title>
        <authorList>
            <person name="Lai Q."/>
            <person name="Li C."/>
            <person name="Shao Z."/>
        </authorList>
    </citation>
    <scope>NUCLEOTIDE SEQUENCE [LARGE SCALE GENOMIC DNA]</scope>
    <source>
        <strain evidence="7 8">MK-B5</strain>
    </source>
</reference>
<keyword evidence="2 4" id="KW-0560">Oxidoreductase</keyword>
<dbReference type="InterPro" id="IPR006139">
    <property type="entry name" value="D-isomer_2_OHA_DH_cat_dom"/>
</dbReference>
<keyword evidence="1" id="KW-0521">NADP</keyword>
<dbReference type="RefSeq" id="WP_123590239.1">
    <property type="nucleotide sequence ID" value="NZ_AYKH01000017.1"/>
</dbReference>
<evidence type="ECO:0000256" key="4">
    <source>
        <dbReference type="RuleBase" id="RU003719"/>
    </source>
</evidence>
<evidence type="ECO:0000256" key="2">
    <source>
        <dbReference type="ARBA" id="ARBA00023002"/>
    </source>
</evidence>
<feature type="domain" description="D-isomer specific 2-hydroxyacid dehydrogenase catalytic" evidence="5">
    <location>
        <begin position="41"/>
        <end position="301"/>
    </location>
</feature>
<evidence type="ECO:0000256" key="1">
    <source>
        <dbReference type="ARBA" id="ARBA00022857"/>
    </source>
</evidence>
<evidence type="ECO:0000256" key="3">
    <source>
        <dbReference type="ARBA" id="ARBA00023027"/>
    </source>
</evidence>
<name>A0A423PN32_9GAMM</name>
<gene>
    <name evidence="7" type="ORF">SAOR_09755</name>
</gene>
<dbReference type="InterPro" id="IPR006140">
    <property type="entry name" value="D-isomer_DH_NAD-bd"/>
</dbReference>
<keyword evidence="8" id="KW-1185">Reference proteome</keyword>
<dbReference type="SUPFAM" id="SSF52283">
    <property type="entry name" value="Formate/glycerate dehydrogenase catalytic domain-like"/>
    <property type="match status" value="1"/>
</dbReference>
<accession>A0A423PN32</accession>
<dbReference type="FunFam" id="3.40.50.720:FF:000213">
    <property type="entry name" value="Putative 2-hydroxyacid dehydrogenase"/>
    <property type="match status" value="1"/>
</dbReference>
<evidence type="ECO:0000259" key="6">
    <source>
        <dbReference type="Pfam" id="PF02826"/>
    </source>
</evidence>
<dbReference type="Gene3D" id="3.40.50.720">
    <property type="entry name" value="NAD(P)-binding Rossmann-like Domain"/>
    <property type="match status" value="2"/>
</dbReference>
<evidence type="ECO:0000259" key="5">
    <source>
        <dbReference type="Pfam" id="PF00389"/>
    </source>
</evidence>
<evidence type="ECO:0000313" key="8">
    <source>
        <dbReference type="Proteomes" id="UP000283993"/>
    </source>
</evidence>
<sequence length="310" mass="32779">MPLVLLIVDLPAAYRQRIADRYELACLAPGEIVPDNPLCRRAAVVWTNGMVGLSDAAMAALPALEIIVCQGVGHDGVDRAAAQRRGIPVVAGRGVNSTTVADHAMALLLSLLRRVPHYDRCVRDGQWLAVRELEPVLTGRRVGILGFGRIGRLIERRLQGFDCEIVYHARRPAEARVADYAASPIELAERCELLVLCCPGGPATHHLVDAAVLEALGPNGCVVNVARGSVVDTEALVTALENERIAGAALDVIEGEPDVPAACRTLPNLICTPHVGGLSAVAFDEMVTQGLASLAAHFAGDDSLPGQVTP</sequence>
<dbReference type="AlphaFoldDB" id="A0A423PN32"/>